<dbReference type="EMBL" id="KY684110">
    <property type="protein sequence ID" value="ARF12045.1"/>
    <property type="molecule type" value="Genomic_DNA"/>
</dbReference>
<evidence type="ECO:0000256" key="1">
    <source>
        <dbReference type="SAM" id="MobiDB-lite"/>
    </source>
</evidence>
<gene>
    <name evidence="2" type="ORF">Klosneuvirus_3_180</name>
</gene>
<feature type="region of interest" description="Disordered" evidence="1">
    <location>
        <begin position="259"/>
        <end position="282"/>
    </location>
</feature>
<name>A0A1V0SJY4_9VIRU</name>
<organism evidence="2">
    <name type="scientific">Klosneuvirus KNV1</name>
    <dbReference type="NCBI Taxonomy" id="1977640"/>
    <lineage>
        <taxon>Viruses</taxon>
        <taxon>Varidnaviria</taxon>
        <taxon>Bamfordvirae</taxon>
        <taxon>Nucleocytoviricota</taxon>
        <taxon>Megaviricetes</taxon>
        <taxon>Imitervirales</taxon>
        <taxon>Mimiviridae</taxon>
        <taxon>Klosneuvirinae</taxon>
        <taxon>Klosneuvirus</taxon>
    </lineage>
</organism>
<sequence length="282" mass="33757">MSTEGVVAETIVREYNIARRRVFKQNVILKDDTRTIAEFDFIQPNLVIEVKGGESYDMKAKHSLLKVIKQFHRMKNIIPDHFKIYHFFAKKLNDQVHEYFVNHGLIIIYNLDEIAYDHSSYVYYTRDTSVIRLLGSFDEDNYRIVRERYSLIWVPKYIYLRAVVSMSNEHLNRLNQFDFHFTNDEPEKYIYLTLRRLSPDKEQLYNIFYEQLISPKEGFQYVDKMLLIDTITTICKKCKEIKYDECIDCDICSKCSGKKNNKRKPDSMLPIKSSKLKKMRFE</sequence>
<protein>
    <submittedName>
        <fullName evidence="2">Uncharacterized protein</fullName>
    </submittedName>
</protein>
<proteinExistence type="predicted"/>
<accession>A0A1V0SJY4</accession>
<reference evidence="2" key="1">
    <citation type="journal article" date="2017" name="Science">
        <title>Giant viruses with an expanded complement of translation system components.</title>
        <authorList>
            <person name="Schulz F."/>
            <person name="Yutin N."/>
            <person name="Ivanova N.N."/>
            <person name="Ortega D.R."/>
            <person name="Lee T.K."/>
            <person name="Vierheilig J."/>
            <person name="Daims H."/>
            <person name="Horn M."/>
            <person name="Wagner M."/>
            <person name="Jensen G.J."/>
            <person name="Kyrpides N.C."/>
            <person name="Koonin E.V."/>
            <person name="Woyke T."/>
        </authorList>
    </citation>
    <scope>NUCLEOTIDE SEQUENCE</scope>
    <source>
        <strain evidence="2">KNV1</strain>
    </source>
</reference>
<evidence type="ECO:0000313" key="2">
    <source>
        <dbReference type="EMBL" id="ARF12045.1"/>
    </source>
</evidence>